<name>A0AAF0CTC7_9ENTE</name>
<dbReference type="InterPro" id="IPR047640">
    <property type="entry name" value="RpiR-like"/>
</dbReference>
<keyword evidence="2" id="KW-0238">DNA-binding</keyword>
<protein>
    <submittedName>
        <fullName evidence="6">MurR/RpiR family transcriptional regulator</fullName>
    </submittedName>
</protein>
<feature type="domain" description="SIS" evidence="5">
    <location>
        <begin position="113"/>
        <end position="250"/>
    </location>
</feature>
<dbReference type="KEGG" id="vie:OL234_06290"/>
<evidence type="ECO:0000259" key="4">
    <source>
        <dbReference type="PROSITE" id="PS51071"/>
    </source>
</evidence>
<dbReference type="SUPFAM" id="SSF46689">
    <property type="entry name" value="Homeodomain-like"/>
    <property type="match status" value="1"/>
</dbReference>
<dbReference type="GO" id="GO:0003700">
    <property type="term" value="F:DNA-binding transcription factor activity"/>
    <property type="evidence" value="ECO:0007669"/>
    <property type="project" value="InterPro"/>
</dbReference>
<keyword evidence="3" id="KW-0804">Transcription</keyword>
<dbReference type="Proteomes" id="UP001179647">
    <property type="component" value="Chromosome"/>
</dbReference>
<proteinExistence type="predicted"/>
<dbReference type="Gene3D" id="1.10.10.10">
    <property type="entry name" value="Winged helix-like DNA-binding domain superfamily/Winged helix DNA-binding domain"/>
    <property type="match status" value="1"/>
</dbReference>
<dbReference type="Gene3D" id="3.40.50.10490">
    <property type="entry name" value="Glucose-6-phosphate isomerase like protein, domain 1"/>
    <property type="match status" value="1"/>
</dbReference>
<dbReference type="GO" id="GO:1901135">
    <property type="term" value="P:carbohydrate derivative metabolic process"/>
    <property type="evidence" value="ECO:0007669"/>
    <property type="project" value="InterPro"/>
</dbReference>
<dbReference type="GO" id="GO:0003677">
    <property type="term" value="F:DNA binding"/>
    <property type="evidence" value="ECO:0007669"/>
    <property type="project" value="UniProtKB-KW"/>
</dbReference>
<evidence type="ECO:0000259" key="5">
    <source>
        <dbReference type="PROSITE" id="PS51464"/>
    </source>
</evidence>
<dbReference type="AlphaFoldDB" id="A0AAF0CTC7"/>
<evidence type="ECO:0000256" key="1">
    <source>
        <dbReference type="ARBA" id="ARBA00023015"/>
    </source>
</evidence>
<dbReference type="GO" id="GO:0097367">
    <property type="term" value="F:carbohydrate derivative binding"/>
    <property type="evidence" value="ECO:0007669"/>
    <property type="project" value="InterPro"/>
</dbReference>
<dbReference type="CDD" id="cd05013">
    <property type="entry name" value="SIS_RpiR"/>
    <property type="match status" value="1"/>
</dbReference>
<keyword evidence="1" id="KW-0805">Transcription regulation</keyword>
<dbReference type="RefSeq" id="WP_275468396.1">
    <property type="nucleotide sequence ID" value="NZ_CP110232.1"/>
</dbReference>
<dbReference type="InterPro" id="IPR036388">
    <property type="entry name" value="WH-like_DNA-bd_sf"/>
</dbReference>
<keyword evidence="7" id="KW-1185">Reference proteome</keyword>
<dbReference type="InterPro" id="IPR009057">
    <property type="entry name" value="Homeodomain-like_sf"/>
</dbReference>
<dbReference type="InterPro" id="IPR000281">
    <property type="entry name" value="HTH_RpiR"/>
</dbReference>
<evidence type="ECO:0000313" key="7">
    <source>
        <dbReference type="Proteomes" id="UP001179647"/>
    </source>
</evidence>
<dbReference type="SUPFAM" id="SSF53697">
    <property type="entry name" value="SIS domain"/>
    <property type="match status" value="1"/>
</dbReference>
<reference evidence="6" key="1">
    <citation type="submission" date="2022-10" db="EMBL/GenBank/DDBJ databases">
        <title>Vagococcus sp. isolated from poultry meat.</title>
        <authorList>
            <person name="Johansson P."/>
            <person name="Bjorkroth J."/>
        </authorList>
    </citation>
    <scope>NUCLEOTIDE SEQUENCE</scope>
    <source>
        <strain evidence="6">STAA11</strain>
    </source>
</reference>
<dbReference type="InterPro" id="IPR046348">
    <property type="entry name" value="SIS_dom_sf"/>
</dbReference>
<evidence type="ECO:0000313" key="6">
    <source>
        <dbReference type="EMBL" id="WEG72595.1"/>
    </source>
</evidence>
<sequence length="273" mass="30462">MSILEDIQAQFPQFSEKEKQIATYLLRNSDTMKNINTSELARLTESSPATITRFVKKIDCESFVDLKIKINASSQHNKVQEETTESADMVYNFYLKAIENTRKMTKKSEIEEVVSWLTSADRILIFGVGSSGFTATELTHRLLRMGLNVTAITDPHFMIISSSIVTQTDLVIGISTSGETAEVLESICLAKKAGAKIVTLTSFSQSSLAKVSDCSLVSYHNTFVKSKRFINSQFSMMYLIDIMTTLLLENPDYSLKMDRTIDVITGGSDENVI</sequence>
<organism evidence="6 7">
    <name type="scientific">Vagococcus intermedius</name>
    <dbReference type="NCBI Taxonomy" id="2991418"/>
    <lineage>
        <taxon>Bacteria</taxon>
        <taxon>Bacillati</taxon>
        <taxon>Bacillota</taxon>
        <taxon>Bacilli</taxon>
        <taxon>Lactobacillales</taxon>
        <taxon>Enterococcaceae</taxon>
        <taxon>Vagococcus</taxon>
    </lineage>
</organism>
<accession>A0AAF0CTC7</accession>
<dbReference type="InterPro" id="IPR035472">
    <property type="entry name" value="RpiR-like_SIS"/>
</dbReference>
<feature type="domain" description="HTH rpiR-type" evidence="4">
    <location>
        <begin position="1"/>
        <end position="77"/>
    </location>
</feature>
<dbReference type="PANTHER" id="PTHR30514:SF21">
    <property type="entry name" value="RPIR-FAMILY TRANSCRIPTIONAL REGULATOR"/>
    <property type="match status" value="1"/>
</dbReference>
<dbReference type="PROSITE" id="PS51464">
    <property type="entry name" value="SIS"/>
    <property type="match status" value="1"/>
</dbReference>
<evidence type="ECO:0000256" key="2">
    <source>
        <dbReference type="ARBA" id="ARBA00023125"/>
    </source>
</evidence>
<dbReference type="Pfam" id="PF01380">
    <property type="entry name" value="SIS"/>
    <property type="match status" value="1"/>
</dbReference>
<dbReference type="InterPro" id="IPR001347">
    <property type="entry name" value="SIS_dom"/>
</dbReference>
<evidence type="ECO:0000256" key="3">
    <source>
        <dbReference type="ARBA" id="ARBA00023163"/>
    </source>
</evidence>
<gene>
    <name evidence="6" type="ORF">OL234_06290</name>
</gene>
<dbReference type="Pfam" id="PF01418">
    <property type="entry name" value="HTH_6"/>
    <property type="match status" value="1"/>
</dbReference>
<dbReference type="PROSITE" id="PS51071">
    <property type="entry name" value="HTH_RPIR"/>
    <property type="match status" value="1"/>
</dbReference>
<dbReference type="PANTHER" id="PTHR30514">
    <property type="entry name" value="GLUCOKINASE"/>
    <property type="match status" value="1"/>
</dbReference>
<dbReference type="EMBL" id="CP110232">
    <property type="protein sequence ID" value="WEG72595.1"/>
    <property type="molecule type" value="Genomic_DNA"/>
</dbReference>